<evidence type="ECO:0000313" key="10">
    <source>
        <dbReference type="Proteomes" id="UP000011603"/>
    </source>
</evidence>
<gene>
    <name evidence="5" type="ordered locus">HFX_2991</name>
    <name evidence="6" type="ORF">BM92_09515</name>
    <name evidence="7" type="ORF">C439_10590</name>
    <name evidence="8" type="ORF">E6P09_02895</name>
</gene>
<dbReference type="HOGENOM" id="CLU_053273_0_0_2"/>
<protein>
    <submittedName>
        <fullName evidence="8">Site-specific integrase</fullName>
    </submittedName>
    <submittedName>
        <fullName evidence="5">Site-specific recombinase XerD</fullName>
    </submittedName>
</protein>
<dbReference type="EMBL" id="CP001868">
    <property type="protein sequence ID" value="AFK20655.1"/>
    <property type="molecule type" value="Genomic_DNA"/>
</dbReference>
<reference evidence="5 9" key="2">
    <citation type="journal article" date="2012" name="J. Bacteriol.">
        <title>Complete genome sequence of the metabolically versatile halophilic archaeon Haloferax mediterranei, a poly(3-hydroxybutyrate-co-3-hydroxyvalerate) producer.</title>
        <authorList>
            <person name="Han J."/>
            <person name="Zhang F."/>
            <person name="Hou J."/>
            <person name="Liu X."/>
            <person name="Li M."/>
            <person name="Liu H."/>
            <person name="Cai L."/>
            <person name="Zhang B."/>
            <person name="Chen Y."/>
            <person name="Zhou J."/>
            <person name="Hu S."/>
            <person name="Xiang H."/>
        </authorList>
    </citation>
    <scope>NUCLEOTIDE SEQUENCE [LARGE SCALE GENOMIC DNA]</scope>
    <source>
        <strain evidence="9">ATCC 33500 / DSM 1411 / JCM 8866 / NBRC 14739 / NCIMB 2177 / R-4</strain>
        <strain evidence="5">CGMCC 1.2087</strain>
    </source>
</reference>
<proteinExistence type="predicted"/>
<dbReference type="InterPro" id="IPR050090">
    <property type="entry name" value="Tyrosine_recombinase_XerCD"/>
</dbReference>
<dbReference type="PROSITE" id="PS51898">
    <property type="entry name" value="TYR_RECOMBINASE"/>
    <property type="match status" value="1"/>
</dbReference>
<dbReference type="EMBL" id="CP007551">
    <property type="protein sequence ID" value="AHZ22860.1"/>
    <property type="molecule type" value="Genomic_DNA"/>
</dbReference>
<evidence type="ECO:0000313" key="9">
    <source>
        <dbReference type="Proteomes" id="UP000006469"/>
    </source>
</evidence>
<reference evidence="8 12" key="6">
    <citation type="submission" date="2019-04" db="EMBL/GenBank/DDBJ databases">
        <title>Methylomes of two halophilic Archaea, Haloarcula marismortui and Haloferax mediterranei.</title>
        <authorList>
            <person name="DasSarma S."/>
            <person name="DasSarma P."/>
            <person name="DasSarma S."/>
            <person name="Fomenkov A."/>
            <person name="Vincze T."/>
            <person name="Anton B.P."/>
            <person name="Roberts R.J."/>
        </authorList>
    </citation>
    <scope>NUCLEOTIDE SEQUENCE [LARGE SCALE GENOMIC DNA]</scope>
    <source>
        <strain evidence="8">ATCC 33500</strain>
        <strain evidence="12">ATCC 33500 / DSM 1411 / JCM 8866 / NBRC 14739 / NCIMB 2177 / R-4</strain>
    </source>
</reference>
<dbReference type="PATRIC" id="fig|523841.21.peg.2145"/>
<dbReference type="STRING" id="523841.HFX_2991"/>
<evidence type="ECO:0000313" key="6">
    <source>
        <dbReference type="EMBL" id="AHZ22860.1"/>
    </source>
</evidence>
<dbReference type="PaxDb" id="523841-HFX_2991"/>
<dbReference type="InterPro" id="IPR013762">
    <property type="entry name" value="Integrase-like_cat_sf"/>
</dbReference>
<evidence type="ECO:0000313" key="7">
    <source>
        <dbReference type="EMBL" id="EMA03025.1"/>
    </source>
</evidence>
<reference evidence="7 10" key="3">
    <citation type="journal article" date="2014" name="PLoS Genet.">
        <title>Phylogenetically driven sequencing of extremely halophilic archaea reveals strategies for static and dynamic osmo-response.</title>
        <authorList>
            <person name="Becker E.A."/>
            <person name="Seitzer P.M."/>
            <person name="Tritt A."/>
            <person name="Larsen D."/>
            <person name="Krusor M."/>
            <person name="Yao A.I."/>
            <person name="Wu D."/>
            <person name="Madern D."/>
            <person name="Eisen J.A."/>
            <person name="Darling A.E."/>
            <person name="Facciotti M.T."/>
        </authorList>
    </citation>
    <scope>NUCLEOTIDE SEQUENCE [LARGE SCALE GENOMIC DNA]</scope>
    <source>
        <strain evidence="7">ATCC 33500</strain>
        <strain evidence="10">ATCC 33500 / DSM 1411 / JCM 8866 / NBRC 14739 / NCIMB 2177 / R-4</strain>
    </source>
</reference>
<reference evidence="5" key="1">
    <citation type="journal article" date="2012" name="Appl. Environ. Microbiol.">
        <title>Identification of the haloarchaeal phasin (PhaP) that functions in polyhydroxyalkanoate accumulation and granule formation in Haloferax mediterranei.</title>
        <authorList>
            <person name="Cai S."/>
            <person name="Cai L."/>
            <person name="Liu H."/>
            <person name="Liu X."/>
            <person name="Han J."/>
            <person name="Zhou J."/>
            <person name="Xiang H."/>
        </authorList>
    </citation>
    <scope>NUCLEOTIDE SEQUENCE</scope>
    <source>
        <strain evidence="5">CGMCC 1.2087</strain>
    </source>
</reference>
<dbReference type="PANTHER" id="PTHR30349:SF41">
    <property type="entry name" value="INTEGRASE_RECOMBINASE PROTEIN MJ0367-RELATED"/>
    <property type="match status" value="1"/>
</dbReference>
<dbReference type="Gene3D" id="1.10.443.10">
    <property type="entry name" value="Intergrase catalytic core"/>
    <property type="match status" value="1"/>
</dbReference>
<dbReference type="SUPFAM" id="SSF56349">
    <property type="entry name" value="DNA breaking-rejoining enzymes"/>
    <property type="match status" value="1"/>
</dbReference>
<dbReference type="PANTHER" id="PTHR30349">
    <property type="entry name" value="PHAGE INTEGRASE-RELATED"/>
    <property type="match status" value="1"/>
</dbReference>
<keyword evidence="3" id="KW-0233">DNA recombination</keyword>
<name>I3R8U5_HALMT</name>
<dbReference type="InterPro" id="IPR002104">
    <property type="entry name" value="Integrase_catalytic"/>
</dbReference>
<evidence type="ECO:0000256" key="3">
    <source>
        <dbReference type="ARBA" id="ARBA00023172"/>
    </source>
</evidence>
<reference evidence="5" key="5">
    <citation type="submission" date="2014-05" db="EMBL/GenBank/DDBJ databases">
        <authorList>
            <person name="Wang L."/>
            <person name="Yang H."/>
            <person name="Xiang H."/>
        </authorList>
    </citation>
    <scope>NUCLEOTIDE SEQUENCE</scope>
    <source>
        <strain evidence="5">CGMCC 1.2087</strain>
    </source>
</reference>
<evidence type="ECO:0000313" key="12">
    <source>
        <dbReference type="Proteomes" id="UP000299011"/>
    </source>
</evidence>
<dbReference type="Pfam" id="PF00589">
    <property type="entry name" value="Phage_integrase"/>
    <property type="match status" value="1"/>
</dbReference>
<reference evidence="6 11" key="4">
    <citation type="submission" date="2014-04" db="EMBL/GenBank/DDBJ databases">
        <title>Transcriptional profiles of Haloferax mediterranei on the basis of nitrogen availability.</title>
        <authorList>
            <person name="Bautista V."/>
        </authorList>
    </citation>
    <scope>NUCLEOTIDE SEQUENCE [LARGE SCALE GENOMIC DNA]</scope>
    <source>
        <strain evidence="6">ATCC 33500</strain>
        <strain evidence="11">ATCC 33500 / DSM 1411 / JCM 8866 / NBRC 14739 / NCIMB 2177 / R-4</strain>
    </source>
</reference>
<dbReference type="eggNOG" id="arCOG01241">
    <property type="taxonomic scope" value="Archaea"/>
</dbReference>
<evidence type="ECO:0000313" key="11">
    <source>
        <dbReference type="Proteomes" id="UP000027075"/>
    </source>
</evidence>
<sequence>MPPRRFKSVDECRPEIIDYVEELEVGTDDNDSEQRSSASTQRYKQDVRWYDHWLDEQGIESVLEVTPTDTNQLGRDLSNQYNGTTPRYRWDRIYAMYDYFVSLDLVDSNPLDRWNDRKTEKWGMTKTTEQSKRLEDGERYAVDQADVREMEQHVGRNRVRDQLLIRLLWHTGMRRGEASEVSLEMLNRDAREIELPGSITKNSRERVVAWQPNLDGLMQKWLDGGYRDDYLGGEDHNHLFVGERGAPLSPEAINDIVIRAADNAGINRRLYADANAPEPEDGGAKEANRWLISSHNIRHGLGSYLVHETDAGLYEVSRYLGHRSVDVTESIYVEYNPRAGTDAAHDFGPE</sequence>
<dbReference type="Proteomes" id="UP000027075">
    <property type="component" value="Chromosome"/>
</dbReference>
<dbReference type="CDD" id="cd00397">
    <property type="entry name" value="DNA_BRE_C"/>
    <property type="match status" value="1"/>
</dbReference>
<evidence type="ECO:0000313" key="5">
    <source>
        <dbReference type="EMBL" id="AFK20655.1"/>
    </source>
</evidence>
<dbReference type="InterPro" id="IPR010998">
    <property type="entry name" value="Integrase_recombinase_N"/>
</dbReference>
<organism evidence="5 9">
    <name type="scientific">Haloferax mediterranei (strain ATCC 33500 / DSM 1411 / JCM 8866 / NBRC 14739 / NCIMB 2177 / R-4)</name>
    <name type="common">Halobacterium mediterranei</name>
    <dbReference type="NCBI Taxonomy" id="523841"/>
    <lineage>
        <taxon>Archaea</taxon>
        <taxon>Methanobacteriati</taxon>
        <taxon>Methanobacteriota</taxon>
        <taxon>Stenosarchaea group</taxon>
        <taxon>Halobacteria</taxon>
        <taxon>Halobacteriales</taxon>
        <taxon>Haloferacaceae</taxon>
        <taxon>Haloferax</taxon>
    </lineage>
</organism>
<dbReference type="Proteomes" id="UP000006469">
    <property type="component" value="Chromosome"/>
</dbReference>
<dbReference type="EMBL" id="CP039139">
    <property type="protein sequence ID" value="QCQ74272.1"/>
    <property type="molecule type" value="Genomic_DNA"/>
</dbReference>
<dbReference type="GO" id="GO:0015074">
    <property type="term" value="P:DNA integration"/>
    <property type="evidence" value="ECO:0007669"/>
    <property type="project" value="UniProtKB-KW"/>
</dbReference>
<keyword evidence="10" id="KW-1185">Reference proteome</keyword>
<evidence type="ECO:0000256" key="2">
    <source>
        <dbReference type="ARBA" id="ARBA00023125"/>
    </source>
</evidence>
<dbReference type="EMBL" id="AOLO01000007">
    <property type="protein sequence ID" value="EMA03025.1"/>
    <property type="molecule type" value="Genomic_DNA"/>
</dbReference>
<keyword evidence="1" id="KW-0229">DNA integration</keyword>
<dbReference type="GO" id="GO:0006310">
    <property type="term" value="P:DNA recombination"/>
    <property type="evidence" value="ECO:0007669"/>
    <property type="project" value="UniProtKB-KW"/>
</dbReference>
<dbReference type="Gene3D" id="1.10.150.130">
    <property type="match status" value="1"/>
</dbReference>
<keyword evidence="2" id="KW-0238">DNA-binding</keyword>
<feature type="domain" description="Tyr recombinase" evidence="4">
    <location>
        <begin position="137"/>
        <end position="346"/>
    </location>
</feature>
<evidence type="ECO:0000313" key="8">
    <source>
        <dbReference type="EMBL" id="QCQ74272.1"/>
    </source>
</evidence>
<dbReference type="Proteomes" id="UP000011603">
    <property type="component" value="Unassembled WGS sequence"/>
</dbReference>
<dbReference type="AlphaFoldDB" id="I3R8U5"/>
<evidence type="ECO:0000256" key="1">
    <source>
        <dbReference type="ARBA" id="ARBA00022908"/>
    </source>
</evidence>
<dbReference type="GO" id="GO:0003677">
    <property type="term" value="F:DNA binding"/>
    <property type="evidence" value="ECO:0007669"/>
    <property type="project" value="UniProtKB-KW"/>
</dbReference>
<dbReference type="KEGG" id="hme:HFX_2991"/>
<dbReference type="InterPro" id="IPR011010">
    <property type="entry name" value="DNA_brk_join_enz"/>
</dbReference>
<dbReference type="Proteomes" id="UP000299011">
    <property type="component" value="Chromosome"/>
</dbReference>
<evidence type="ECO:0000259" key="4">
    <source>
        <dbReference type="PROSITE" id="PS51898"/>
    </source>
</evidence>
<dbReference type="OrthoDB" id="142231at2157"/>
<accession>I3R8U5</accession>